<comment type="caution">
    <text evidence="1">The sequence shown here is derived from an EMBL/GenBank/DDBJ whole genome shotgun (WGS) entry which is preliminary data.</text>
</comment>
<feature type="non-terminal residue" evidence="1">
    <location>
        <position position="1"/>
    </location>
</feature>
<gene>
    <name evidence="1" type="ORF">LCGC14_2434370</name>
</gene>
<organism evidence="1">
    <name type="scientific">marine sediment metagenome</name>
    <dbReference type="NCBI Taxonomy" id="412755"/>
    <lineage>
        <taxon>unclassified sequences</taxon>
        <taxon>metagenomes</taxon>
        <taxon>ecological metagenomes</taxon>
    </lineage>
</organism>
<proteinExistence type="predicted"/>
<dbReference type="EMBL" id="LAZR01037310">
    <property type="protein sequence ID" value="KKL22548.1"/>
    <property type="molecule type" value="Genomic_DNA"/>
</dbReference>
<protein>
    <submittedName>
        <fullName evidence="1">Uncharacterized protein</fullName>
    </submittedName>
</protein>
<name>A0A0F9EEW6_9ZZZZ</name>
<dbReference type="AlphaFoldDB" id="A0A0F9EEW6"/>
<accession>A0A0F9EEW6</accession>
<evidence type="ECO:0000313" key="1">
    <source>
        <dbReference type="EMBL" id="KKL22548.1"/>
    </source>
</evidence>
<reference evidence="1" key="1">
    <citation type="journal article" date="2015" name="Nature">
        <title>Complex archaea that bridge the gap between prokaryotes and eukaryotes.</title>
        <authorList>
            <person name="Spang A."/>
            <person name="Saw J.H."/>
            <person name="Jorgensen S.L."/>
            <person name="Zaremba-Niedzwiedzka K."/>
            <person name="Martijn J."/>
            <person name="Lind A.E."/>
            <person name="van Eijk R."/>
            <person name="Schleper C."/>
            <person name="Guy L."/>
            <person name="Ettema T.J."/>
        </authorList>
    </citation>
    <scope>NUCLEOTIDE SEQUENCE</scope>
</reference>
<sequence>MFEKEKVKMSWISAKILQYSMRKAGLNNIRLDMVRG</sequence>